<comment type="caution">
    <text evidence="1">The sequence shown here is derived from an EMBL/GenBank/DDBJ whole genome shotgun (WGS) entry which is preliminary data.</text>
</comment>
<organism evidence="1 3">
    <name type="scientific">Leptospira selangorensis</name>
    <dbReference type="NCBI Taxonomy" id="2484982"/>
    <lineage>
        <taxon>Bacteria</taxon>
        <taxon>Pseudomonadati</taxon>
        <taxon>Spirochaetota</taxon>
        <taxon>Spirochaetia</taxon>
        <taxon>Leptospirales</taxon>
        <taxon>Leptospiraceae</taxon>
        <taxon>Leptospira</taxon>
    </lineage>
</organism>
<dbReference type="AlphaFoldDB" id="A0A5F2C229"/>
<sequence length="238" mass="28231">MAIKKSESISKRRNEKFPGWLVQSISDNVDKKHSFFLREKSKETKWISWGQCIQNSQKNFIVYLKRKSPENIHKDPHWKYRAIRAIFLIEKVVINNQSERRLSYVIKKLNDFASNPPKFDSSDKLFLRTTHLETNKLNGFVSGFQNADRDIKAKSWPTAARRNTLRMMRTKFPDLTRSKSDWDICFKQCRANLSHYQESELIKAFAKNRNKFERLLSEELLSLCFQSGQTNFKDKENK</sequence>
<evidence type="ECO:0000313" key="1">
    <source>
        <dbReference type="EMBL" id="TGM12983.1"/>
    </source>
</evidence>
<dbReference type="EMBL" id="RQGV01000015">
    <property type="protein sequence ID" value="TGM12983.1"/>
    <property type="molecule type" value="Genomic_DNA"/>
</dbReference>
<accession>A0A5F2C229</accession>
<gene>
    <name evidence="1" type="ORF">EHQ81_12065</name>
    <name evidence="2" type="ORF">EHQ82_09680</name>
</gene>
<evidence type="ECO:0000313" key="3">
    <source>
        <dbReference type="Proteomes" id="UP000297832"/>
    </source>
</evidence>
<evidence type="ECO:0000313" key="2">
    <source>
        <dbReference type="EMBL" id="TGM21265.1"/>
    </source>
</evidence>
<dbReference type="Proteomes" id="UP000297832">
    <property type="component" value="Unassembled WGS sequence"/>
</dbReference>
<reference evidence="2" key="1">
    <citation type="submission" date="2018-10" db="EMBL/GenBank/DDBJ databases">
        <authorList>
            <person name="Vincent A.T."/>
            <person name="Schiettekatte O."/>
            <person name="Bourhy P."/>
            <person name="Veyrier F.J."/>
            <person name="Picardeau M."/>
        </authorList>
    </citation>
    <scope>NUCLEOTIDE SEQUENCE</scope>
    <source>
        <strain evidence="2">201702406</strain>
    </source>
</reference>
<dbReference type="RefSeq" id="WP_135627246.1">
    <property type="nucleotide sequence ID" value="NZ_RQGU01000090.1"/>
</dbReference>
<protein>
    <submittedName>
        <fullName evidence="1">Uncharacterized protein</fullName>
    </submittedName>
</protein>
<dbReference type="Proteomes" id="UP000298057">
    <property type="component" value="Unassembled WGS sequence"/>
</dbReference>
<evidence type="ECO:0000313" key="4">
    <source>
        <dbReference type="Proteomes" id="UP000298057"/>
    </source>
</evidence>
<name>A0A5F2C229_9LEPT</name>
<keyword evidence="4" id="KW-1185">Reference proteome</keyword>
<dbReference type="EMBL" id="RQGU01000090">
    <property type="protein sequence ID" value="TGM21265.1"/>
    <property type="molecule type" value="Genomic_DNA"/>
</dbReference>
<proteinExistence type="predicted"/>
<reference evidence="1 3" key="2">
    <citation type="journal article" date="2019" name="PLoS Negl. Trop. Dis.">
        <title>Revisiting the worldwide diversity of Leptospira species in the environment.</title>
        <authorList>
            <person name="Vincent A.T."/>
            <person name="Schiettekatte O."/>
            <person name="Bourhy P."/>
            <person name="Veyrier F.J."/>
            <person name="Picardeau M."/>
        </authorList>
    </citation>
    <scope>NUCLEOTIDE SEQUENCE [LARGE SCALE GENOMIC DNA]</scope>
    <source>
        <strain evidence="1 3">201702405</strain>
        <strain evidence="2">201702406</strain>
    </source>
</reference>